<feature type="compositionally biased region" description="Polar residues" evidence="1">
    <location>
        <begin position="612"/>
        <end position="623"/>
    </location>
</feature>
<feature type="region of interest" description="Disordered" evidence="1">
    <location>
        <begin position="1"/>
        <end position="58"/>
    </location>
</feature>
<proteinExistence type="predicted"/>
<feature type="compositionally biased region" description="Basic and acidic residues" evidence="1">
    <location>
        <begin position="811"/>
        <end position="833"/>
    </location>
</feature>
<feature type="compositionally biased region" description="Basic and acidic residues" evidence="1">
    <location>
        <begin position="656"/>
        <end position="666"/>
    </location>
</feature>
<sequence>MYGGPSSKLGRAGPKRLRSSFPPLPSHRPPSSANSNRSLGGSVQKTPPTAEETSSLVSGSNPLPFSMIVKLTPELVEEVKRVEAQGGIARMKYDPNPNNSNGNIIDVGGKEFRFTWSRDGDLCDIYEQCQSGVDGNGLLVESGCAWRKVSVQRILDESAKNHVKMRSKEAERKLKSRKAIVLEPGNLSTMNQIKPLAAVGATSGKNYNTKKDTALKKRKVETLQVGGPPKASRISGLMSISTIAKGKRSSLLPSSPDHFAPSSPLGAVKKIPGRYFLKPGAELKSFKKPQTESGSLPEENHNQAPSHKEFYNQTSAPQGCFEEKTPNDDLKETIQLKSKVDGESNPLEKIELRHASLNIFGDKKDSDYSEGRAGSSSDSDSDNDSDSESDSSDSESYSRSRGRSPTGSGSGSSSDSESDTSSSSKEGLEGSDEDVNIMSDDEKEPKHKGETCDQRISLPIPVTSSDGRFMQNEADEKQDGNESDAVDIGKDSPEEPEARMVLTTDNVFDNVGKYAEETEPFSFEYQQLQERRHYLGSLIDEKQGKFKDSSKNKQSDSPYRLSKGKHKRGSELNNIDENSEGTKRLNAGNLTHDSNSLATDVKMLGNSRADRQGNSNLGNQKGYNRTLPGKSILDLPQTVQRAFDQSPQGNTSYPLEKSDKLGESTRHSRKHSGKDFHAEVSHVQENRANTSEDMNSTITKVKPSLRNTNKKIVDYPFKDSIKSLSRVIQTHSQHLSGENADIGSQNNLTESNTKFRNNESGVSHDNKLDGRSESNRRVSANGSKQDTQSGMISYPVKESKRQTANSCEEVADGRKDSVFADRNNTDQKKRESSSYESSCSYLKYEKEEPELKGPITSISQYKEYVLEYHEKYESYVSLNKILQNYSNEFQKLADDLELAKSKGDMDRYHHIVEQINESFGRCGLRHRRLKKIFVVLHEELADIKQKTLKMCVPLLIHSMSG</sequence>
<feature type="compositionally biased region" description="Basic and acidic residues" evidence="1">
    <location>
        <begin position="443"/>
        <end position="453"/>
    </location>
</feature>
<dbReference type="EMBL" id="OX451739">
    <property type="protein sequence ID" value="CAI8608039.1"/>
    <property type="molecule type" value="Genomic_DNA"/>
</dbReference>
<feature type="region of interest" description="Disordered" evidence="1">
    <location>
        <begin position="286"/>
        <end position="331"/>
    </location>
</feature>
<dbReference type="AlphaFoldDB" id="A0AAV1AC19"/>
<feature type="compositionally biased region" description="Basic and acidic residues" evidence="1">
    <location>
        <begin position="539"/>
        <end position="554"/>
    </location>
</feature>
<feature type="compositionally biased region" description="Basic and acidic residues" evidence="1">
    <location>
        <begin position="361"/>
        <end position="370"/>
    </location>
</feature>
<feature type="compositionally biased region" description="Basic and acidic residues" evidence="1">
    <location>
        <begin position="321"/>
        <end position="331"/>
    </location>
</feature>
<evidence type="ECO:0000313" key="4">
    <source>
        <dbReference type="Proteomes" id="UP001157006"/>
    </source>
</evidence>
<reference evidence="3 4" key="1">
    <citation type="submission" date="2023-01" db="EMBL/GenBank/DDBJ databases">
        <authorList>
            <person name="Kreplak J."/>
        </authorList>
    </citation>
    <scope>NUCLEOTIDE SEQUENCE [LARGE SCALE GENOMIC DNA]</scope>
</reference>
<feature type="compositionally biased region" description="Polar residues" evidence="1">
    <location>
        <begin position="588"/>
        <end position="598"/>
    </location>
</feature>
<organism evidence="3 4">
    <name type="scientific">Vicia faba</name>
    <name type="common">Broad bean</name>
    <name type="synonym">Faba vulgaris</name>
    <dbReference type="NCBI Taxonomy" id="3906"/>
    <lineage>
        <taxon>Eukaryota</taxon>
        <taxon>Viridiplantae</taxon>
        <taxon>Streptophyta</taxon>
        <taxon>Embryophyta</taxon>
        <taxon>Tracheophyta</taxon>
        <taxon>Spermatophyta</taxon>
        <taxon>Magnoliopsida</taxon>
        <taxon>eudicotyledons</taxon>
        <taxon>Gunneridae</taxon>
        <taxon>Pentapetalae</taxon>
        <taxon>rosids</taxon>
        <taxon>fabids</taxon>
        <taxon>Fabales</taxon>
        <taxon>Fabaceae</taxon>
        <taxon>Papilionoideae</taxon>
        <taxon>50 kb inversion clade</taxon>
        <taxon>NPAAA clade</taxon>
        <taxon>Hologalegina</taxon>
        <taxon>IRL clade</taxon>
        <taxon>Fabeae</taxon>
        <taxon>Vicia</taxon>
    </lineage>
</organism>
<feature type="compositionally biased region" description="Polar residues" evidence="1">
    <location>
        <begin position="735"/>
        <end position="761"/>
    </location>
</feature>
<feature type="compositionally biased region" description="Polar residues" evidence="1">
    <location>
        <begin position="643"/>
        <end position="653"/>
    </location>
</feature>
<feature type="region of interest" description="Disordered" evidence="1">
    <location>
        <begin position="357"/>
        <end position="498"/>
    </location>
</feature>
<feature type="compositionally biased region" description="Basic and acidic residues" evidence="1">
    <location>
        <begin position="762"/>
        <end position="776"/>
    </location>
</feature>
<feature type="compositionally biased region" description="Polar residues" evidence="1">
    <location>
        <begin position="686"/>
        <end position="699"/>
    </location>
</feature>
<feature type="compositionally biased region" description="Polar residues" evidence="1">
    <location>
        <begin position="777"/>
        <end position="791"/>
    </location>
</feature>
<accession>A0AAV1AC19</accession>
<evidence type="ECO:0000313" key="3">
    <source>
        <dbReference type="EMBL" id="CAI8608039.1"/>
    </source>
</evidence>
<dbReference type="Pfam" id="PF07303">
    <property type="entry name" value="Occludin_ELL"/>
    <property type="match status" value="1"/>
</dbReference>
<feature type="compositionally biased region" description="Low complexity" evidence="1">
    <location>
        <begin position="394"/>
        <end position="424"/>
    </location>
</feature>
<dbReference type="PANTHER" id="PTHR38372:SF2">
    <property type="entry name" value="DENTIN SIALOPHOSPHOPROTEIN-LIKE PROTEIN"/>
    <property type="match status" value="1"/>
</dbReference>
<feature type="compositionally biased region" description="Basic and acidic residues" evidence="1">
    <location>
        <begin position="298"/>
        <end position="310"/>
    </location>
</feature>
<feature type="compositionally biased region" description="Basic and acidic residues" evidence="1">
    <location>
        <begin position="487"/>
        <end position="498"/>
    </location>
</feature>
<feature type="compositionally biased region" description="Acidic residues" evidence="1">
    <location>
        <begin position="379"/>
        <end position="393"/>
    </location>
</feature>
<dbReference type="InterPro" id="IPR010844">
    <property type="entry name" value="Occludin_ELL"/>
</dbReference>
<dbReference type="PANTHER" id="PTHR38372">
    <property type="entry name" value="DENTIN SIALOPHOSPHOPROTEIN-LIKE PROTEIN"/>
    <property type="match status" value="1"/>
</dbReference>
<dbReference type="PROSITE" id="PS51980">
    <property type="entry name" value="OCEL"/>
    <property type="match status" value="1"/>
</dbReference>
<keyword evidence="4" id="KW-1185">Reference proteome</keyword>
<feature type="domain" description="OCEL" evidence="2">
    <location>
        <begin position="846"/>
        <end position="955"/>
    </location>
</feature>
<gene>
    <name evidence="3" type="ORF">VFH_IV065720</name>
</gene>
<evidence type="ECO:0000256" key="1">
    <source>
        <dbReference type="SAM" id="MobiDB-lite"/>
    </source>
</evidence>
<feature type="compositionally biased region" description="Basic and acidic residues" evidence="1">
    <location>
        <begin position="673"/>
        <end position="685"/>
    </location>
</feature>
<feature type="region of interest" description="Disordered" evidence="1">
    <location>
        <begin position="643"/>
        <end position="703"/>
    </location>
</feature>
<protein>
    <recommendedName>
        <fullName evidence="2">OCEL domain-containing protein</fullName>
    </recommendedName>
</protein>
<feature type="region of interest" description="Disordered" evidence="1">
    <location>
        <begin position="735"/>
        <end position="834"/>
    </location>
</feature>
<feature type="compositionally biased region" description="Acidic residues" evidence="1">
    <location>
        <begin position="429"/>
        <end position="442"/>
    </location>
</feature>
<evidence type="ECO:0000259" key="2">
    <source>
        <dbReference type="PROSITE" id="PS51980"/>
    </source>
</evidence>
<dbReference type="Proteomes" id="UP001157006">
    <property type="component" value="Chromosome 4"/>
</dbReference>
<feature type="compositionally biased region" description="Polar residues" evidence="1">
    <location>
        <begin position="29"/>
        <end position="58"/>
    </location>
</feature>
<feature type="region of interest" description="Disordered" evidence="1">
    <location>
        <begin position="539"/>
        <end position="631"/>
    </location>
</feature>
<name>A0AAV1AC19_VICFA</name>